<evidence type="ECO:0000256" key="1">
    <source>
        <dbReference type="SAM" id="MobiDB-lite"/>
    </source>
</evidence>
<organism evidence="2 3">
    <name type="scientific">Roseibium suaedae</name>
    <dbReference type="NCBI Taxonomy" id="735517"/>
    <lineage>
        <taxon>Bacteria</taxon>
        <taxon>Pseudomonadati</taxon>
        <taxon>Pseudomonadota</taxon>
        <taxon>Alphaproteobacteria</taxon>
        <taxon>Hyphomicrobiales</taxon>
        <taxon>Stappiaceae</taxon>
        <taxon>Roseibium</taxon>
    </lineage>
</organism>
<keyword evidence="3" id="KW-1185">Reference proteome</keyword>
<protein>
    <recommendedName>
        <fullName evidence="4">PepSY domain-containing protein</fullName>
    </recommendedName>
</protein>
<sequence length="160" mass="18247">MFIIRKARETGLAAAMTLAVVTMTIGGTMTGASAAQPLKPAVKMETQTRDDLVQKVDDRGRGRDWRGDDRRDWRGDDRRGRHGDAGRHHHRGRMDAGEIRRSLRHQGYRHVRILGERGRVFIASATGWRGMPMRLVVDSRSGSVISREPIGRGHHWDYRW</sequence>
<dbReference type="RefSeq" id="WP_073013637.1">
    <property type="nucleotide sequence ID" value="NZ_FRBW01000002.1"/>
</dbReference>
<gene>
    <name evidence="2" type="ORF">SAMN05444272_2659</name>
</gene>
<feature type="compositionally biased region" description="Basic and acidic residues" evidence="1">
    <location>
        <begin position="46"/>
        <end position="86"/>
    </location>
</feature>
<accession>A0A1M7IWR7</accession>
<feature type="region of interest" description="Disordered" evidence="1">
    <location>
        <begin position="42"/>
        <end position="95"/>
    </location>
</feature>
<evidence type="ECO:0000313" key="3">
    <source>
        <dbReference type="Proteomes" id="UP000186002"/>
    </source>
</evidence>
<dbReference type="EMBL" id="FRBW01000002">
    <property type="protein sequence ID" value="SHM45176.1"/>
    <property type="molecule type" value="Genomic_DNA"/>
</dbReference>
<dbReference type="OrthoDB" id="7678718at2"/>
<evidence type="ECO:0000313" key="2">
    <source>
        <dbReference type="EMBL" id="SHM45176.1"/>
    </source>
</evidence>
<reference evidence="2 3" key="1">
    <citation type="submission" date="2016-11" db="EMBL/GenBank/DDBJ databases">
        <authorList>
            <person name="Jaros S."/>
            <person name="Januszkiewicz K."/>
            <person name="Wedrychowicz H."/>
        </authorList>
    </citation>
    <scope>NUCLEOTIDE SEQUENCE [LARGE SCALE GENOMIC DNA]</scope>
    <source>
        <strain evidence="2 3">DSM 22153</strain>
    </source>
</reference>
<dbReference type="AlphaFoldDB" id="A0A1M7IWR7"/>
<evidence type="ECO:0008006" key="4">
    <source>
        <dbReference type="Google" id="ProtNLM"/>
    </source>
</evidence>
<proteinExistence type="predicted"/>
<name>A0A1M7IWR7_9HYPH</name>
<dbReference type="Proteomes" id="UP000186002">
    <property type="component" value="Unassembled WGS sequence"/>
</dbReference>
<dbReference type="STRING" id="735517.SAMN05444272_2659"/>